<evidence type="ECO:0000313" key="4">
    <source>
        <dbReference type="Proteomes" id="UP001232992"/>
    </source>
</evidence>
<keyword evidence="4" id="KW-1185">Reference proteome</keyword>
<reference evidence="3 4" key="1">
    <citation type="submission" date="2023-01" db="EMBL/GenBank/DDBJ databases">
        <title>Novel diversity within Roseofilum (Cyanobacteria; Desertifilaceae) from marine benthic mats with descriptions of four novel species.</title>
        <authorList>
            <person name="Wang Y."/>
            <person name="Berthold D.E."/>
            <person name="Hu J."/>
            <person name="Lefler F.W."/>
            <person name="Laughinghouse H.D. IV."/>
        </authorList>
    </citation>
    <scope>NUCLEOTIDE SEQUENCE [LARGE SCALE GENOMIC DNA]</scope>
    <source>
        <strain evidence="3 4">BLCC-M143</strain>
    </source>
</reference>
<evidence type="ECO:0000256" key="1">
    <source>
        <dbReference type="ARBA" id="ARBA00022829"/>
    </source>
</evidence>
<evidence type="ECO:0000313" key="3">
    <source>
        <dbReference type="EMBL" id="MDJ1185759.1"/>
    </source>
</evidence>
<protein>
    <recommendedName>
        <fullName evidence="2">Segregation and condensation protein A</fullName>
    </recommendedName>
</protein>
<keyword evidence="1" id="KW-0159">Chromosome partition</keyword>
<accession>A0ABT7C2T7</accession>
<dbReference type="Proteomes" id="UP001232992">
    <property type="component" value="Unassembled WGS sequence"/>
</dbReference>
<evidence type="ECO:0000256" key="2">
    <source>
        <dbReference type="ARBA" id="ARBA00044777"/>
    </source>
</evidence>
<dbReference type="Gene3D" id="1.10.10.580">
    <property type="entry name" value="Structural maintenance of chromosome 1. Chain E"/>
    <property type="match status" value="1"/>
</dbReference>
<organism evidence="3 4">
    <name type="scientific">Roseofilum casamattae BLCC-M143</name>
    <dbReference type="NCBI Taxonomy" id="3022442"/>
    <lineage>
        <taxon>Bacteria</taxon>
        <taxon>Bacillati</taxon>
        <taxon>Cyanobacteriota</taxon>
        <taxon>Cyanophyceae</taxon>
        <taxon>Desertifilales</taxon>
        <taxon>Desertifilaceae</taxon>
        <taxon>Roseofilum</taxon>
        <taxon>Roseofilum casamattae</taxon>
    </lineage>
</organism>
<dbReference type="InterPro" id="IPR023093">
    <property type="entry name" value="ScpA-like_C"/>
</dbReference>
<dbReference type="Pfam" id="PF02616">
    <property type="entry name" value="SMC_ScpA"/>
    <property type="match status" value="1"/>
</dbReference>
<name>A0ABT7C2T7_9CYAN</name>
<comment type="caution">
    <text evidence="3">The sequence shown here is derived from an EMBL/GenBank/DDBJ whole genome shotgun (WGS) entry which is preliminary data.</text>
</comment>
<dbReference type="PANTHER" id="PTHR33969:SF2">
    <property type="entry name" value="SEGREGATION AND CONDENSATION PROTEIN A"/>
    <property type="match status" value="1"/>
</dbReference>
<dbReference type="InterPro" id="IPR003768">
    <property type="entry name" value="ScpA"/>
</dbReference>
<dbReference type="EMBL" id="JAQOSQ010000048">
    <property type="protein sequence ID" value="MDJ1185759.1"/>
    <property type="molecule type" value="Genomic_DNA"/>
</dbReference>
<dbReference type="PANTHER" id="PTHR33969">
    <property type="entry name" value="SEGREGATION AND CONDENSATION PROTEIN A"/>
    <property type="match status" value="1"/>
</dbReference>
<sequence length="264" mass="29940">MPSLDSLNVPTSPQDIGISLLIEMAQRGEIDPWDVQVIDVIDRVLERLTQRTAMGDSAGDRSGLEDMADLSESGQVFVYASMLVLLKAERLNDTEDDLSAEELAAEMDELAEENGNGTHRLPLRLEHQLRRRAVARPVKQRRVTLQELIDQLQEMSKTLAERPARSRRRKLSRSQAAKAIRQLAHEENLSEVAGQLDLFLTQYWSGRNDPEEWLDLEQLLVSHPQCDRVGTFWGLLLLSAQSKVELVQEEFYQDLKIRATLAAD</sequence>
<gene>
    <name evidence="3" type="ORF">PMH09_21480</name>
</gene>
<proteinExistence type="predicted"/>